<evidence type="ECO:0000259" key="3">
    <source>
        <dbReference type="Pfam" id="PF04650"/>
    </source>
</evidence>
<evidence type="ECO:0000313" key="5">
    <source>
        <dbReference type="Proteomes" id="UP000255425"/>
    </source>
</evidence>
<dbReference type="InterPro" id="IPR005877">
    <property type="entry name" value="YSIRK_signal_dom"/>
</dbReference>
<dbReference type="EMBL" id="UHDZ01000001">
    <property type="protein sequence ID" value="SUM67875.1"/>
    <property type="molecule type" value="Genomic_DNA"/>
</dbReference>
<organism evidence="4 5">
    <name type="scientific">Staphylococcus saccharolyticus</name>
    <dbReference type="NCBI Taxonomy" id="33028"/>
    <lineage>
        <taxon>Bacteria</taxon>
        <taxon>Bacillati</taxon>
        <taxon>Bacillota</taxon>
        <taxon>Bacilli</taxon>
        <taxon>Bacillales</taxon>
        <taxon>Staphylococcaceae</taxon>
        <taxon>Staphylococcus</taxon>
    </lineage>
</organism>
<dbReference type="AlphaFoldDB" id="A0A380H114"/>
<feature type="transmembrane region" description="Helical" evidence="2">
    <location>
        <begin position="20"/>
        <end position="37"/>
    </location>
</feature>
<protein>
    <submittedName>
        <fullName evidence="4">Serine-aspartate repeat-containing protein C</fullName>
    </submittedName>
</protein>
<keyword evidence="5" id="KW-1185">Reference proteome</keyword>
<feature type="domain" description="YSIRK Gram-positive signal peptide" evidence="3">
    <location>
        <begin position="10"/>
        <end position="35"/>
    </location>
</feature>
<keyword evidence="2" id="KW-0812">Transmembrane</keyword>
<evidence type="ECO:0000256" key="2">
    <source>
        <dbReference type="SAM" id="Phobius"/>
    </source>
</evidence>
<name>A0A380H114_9STAP</name>
<gene>
    <name evidence="4" type="primary">pls_1</name>
    <name evidence="4" type="ORF">NCTC11807_00330</name>
</gene>
<proteinExistence type="predicted"/>
<keyword evidence="2" id="KW-0472">Membrane</keyword>
<dbReference type="NCBIfam" id="TIGR01168">
    <property type="entry name" value="YSIRK_signal"/>
    <property type="match status" value="1"/>
</dbReference>
<reference evidence="4 5" key="1">
    <citation type="submission" date="2018-06" db="EMBL/GenBank/DDBJ databases">
        <authorList>
            <consortium name="Pathogen Informatics"/>
            <person name="Doyle S."/>
        </authorList>
    </citation>
    <scope>NUCLEOTIDE SEQUENCE [LARGE SCALE GENOMIC DNA]</scope>
    <source>
        <strain evidence="4 5">NCTC11807</strain>
    </source>
</reference>
<keyword evidence="1" id="KW-0732">Signal</keyword>
<accession>A0A380H114</accession>
<dbReference type="Pfam" id="PF04650">
    <property type="entry name" value="YSIRK_signal"/>
    <property type="match status" value="1"/>
</dbReference>
<evidence type="ECO:0000313" key="4">
    <source>
        <dbReference type="EMBL" id="SUM67875.1"/>
    </source>
</evidence>
<dbReference type="Proteomes" id="UP000255425">
    <property type="component" value="Unassembled WGS sequence"/>
</dbReference>
<keyword evidence="2" id="KW-1133">Transmembrane helix</keyword>
<sequence>MKKRMDFLPNRQNKYSIRRFTIGTASILVGTTLVFGINHHEAKKAENTTDASVTITDHLNAENETVNQAGQVKI</sequence>
<evidence type="ECO:0000256" key="1">
    <source>
        <dbReference type="ARBA" id="ARBA00022729"/>
    </source>
</evidence>